<feature type="domain" description="Sodium/calcium exchanger membrane region" evidence="13">
    <location>
        <begin position="118"/>
        <end position="260"/>
    </location>
</feature>
<keyword evidence="5 12" id="KW-0812">Transmembrane</keyword>
<dbReference type="GO" id="GO:0006814">
    <property type="term" value="P:sodium ion transport"/>
    <property type="evidence" value="ECO:0007669"/>
    <property type="project" value="UniProtKB-KW"/>
</dbReference>
<feature type="transmembrane region" description="Helical" evidence="12">
    <location>
        <begin position="288"/>
        <end position="308"/>
    </location>
</feature>
<evidence type="ECO:0000256" key="11">
    <source>
        <dbReference type="ARBA" id="ARBA00038187"/>
    </source>
</evidence>
<name>A0A7N0UUJ0_KALFE</name>
<dbReference type="InterPro" id="IPR004837">
    <property type="entry name" value="NaCa_Exmemb"/>
</dbReference>
<evidence type="ECO:0000313" key="15">
    <source>
        <dbReference type="Proteomes" id="UP000594263"/>
    </source>
</evidence>
<feature type="transmembrane region" description="Helical" evidence="12">
    <location>
        <begin position="391"/>
        <end position="411"/>
    </location>
</feature>
<evidence type="ECO:0000256" key="4">
    <source>
        <dbReference type="ARBA" id="ARBA00022538"/>
    </source>
</evidence>
<evidence type="ECO:0000256" key="6">
    <source>
        <dbReference type="ARBA" id="ARBA00022958"/>
    </source>
</evidence>
<dbReference type="OMA" id="VAWAYVI"/>
<comment type="similarity">
    <text evidence="11">Belongs to the Ca(2+):cation antiporter (CaCA) (TC 2.A.19) family. Cation/calcium exchanger (CCX) subfamily.</text>
</comment>
<dbReference type="InterPro" id="IPR044880">
    <property type="entry name" value="NCX_ion-bd_dom_sf"/>
</dbReference>
<evidence type="ECO:0000256" key="8">
    <source>
        <dbReference type="ARBA" id="ARBA00023053"/>
    </source>
</evidence>
<evidence type="ECO:0000256" key="3">
    <source>
        <dbReference type="ARBA" id="ARBA00022449"/>
    </source>
</evidence>
<feature type="transmembrane region" description="Helical" evidence="12">
    <location>
        <begin position="219"/>
        <end position="239"/>
    </location>
</feature>
<dbReference type="InterPro" id="IPR051359">
    <property type="entry name" value="CaCA_antiporter"/>
</dbReference>
<evidence type="ECO:0000256" key="7">
    <source>
        <dbReference type="ARBA" id="ARBA00022989"/>
    </source>
</evidence>
<evidence type="ECO:0000259" key="13">
    <source>
        <dbReference type="Pfam" id="PF01699"/>
    </source>
</evidence>
<dbReference type="Proteomes" id="UP000594263">
    <property type="component" value="Unplaced"/>
</dbReference>
<dbReference type="Gramene" id="Kaladp0087s0115.1.v1.1">
    <property type="protein sequence ID" value="Kaladp0087s0115.1.v1.1"/>
    <property type="gene ID" value="Kaladp0087s0115.v1.1"/>
</dbReference>
<evidence type="ECO:0000313" key="14">
    <source>
        <dbReference type="EnsemblPlants" id="Kaladp0087s0115.1.v1.1"/>
    </source>
</evidence>
<feature type="transmembrane region" description="Helical" evidence="12">
    <location>
        <begin position="12"/>
        <end position="29"/>
    </location>
</feature>
<keyword evidence="10" id="KW-0739">Sodium transport</keyword>
<evidence type="ECO:0000256" key="12">
    <source>
        <dbReference type="SAM" id="Phobius"/>
    </source>
</evidence>
<keyword evidence="3" id="KW-0050">Antiport</keyword>
<keyword evidence="8" id="KW-0915">Sodium</keyword>
<dbReference type="EnsemblPlants" id="Kaladp0087s0115.1.v1.1">
    <property type="protein sequence ID" value="Kaladp0087s0115.1.v1.1"/>
    <property type="gene ID" value="Kaladp0087s0115.v1.1"/>
</dbReference>
<proteinExistence type="inferred from homology"/>
<feature type="transmembrane region" description="Helical" evidence="12">
    <location>
        <begin position="362"/>
        <end position="385"/>
    </location>
</feature>
<keyword evidence="15" id="KW-1185">Reference proteome</keyword>
<evidence type="ECO:0000256" key="2">
    <source>
        <dbReference type="ARBA" id="ARBA00022448"/>
    </source>
</evidence>
<keyword evidence="9 12" id="KW-0472">Membrane</keyword>
<keyword evidence="4" id="KW-0633">Potassium transport</keyword>
<dbReference type="PANTHER" id="PTHR12266">
    <property type="entry name" value="NA+/CA2+ K+ INDEPENDENT EXCHANGER"/>
    <property type="match status" value="1"/>
</dbReference>
<evidence type="ECO:0000256" key="10">
    <source>
        <dbReference type="ARBA" id="ARBA00023201"/>
    </source>
</evidence>
<protein>
    <recommendedName>
        <fullName evidence="13">Sodium/calcium exchanger membrane region domain-containing protein</fullName>
    </recommendedName>
</protein>
<comment type="subcellular location">
    <subcellularLocation>
        <location evidence="1">Membrane</location>
        <topology evidence="1">Multi-pass membrane protein</topology>
    </subcellularLocation>
</comment>
<dbReference type="Gene3D" id="1.20.1420.30">
    <property type="entry name" value="NCX, central ion-binding region"/>
    <property type="match status" value="2"/>
</dbReference>
<feature type="transmembrane region" description="Helical" evidence="12">
    <location>
        <begin position="328"/>
        <end position="350"/>
    </location>
</feature>
<feature type="domain" description="Sodium/calcium exchanger membrane region" evidence="13">
    <location>
        <begin position="373"/>
        <end position="508"/>
    </location>
</feature>
<accession>A0A7N0UUJ0</accession>
<feature type="transmembrane region" description="Helical" evidence="12">
    <location>
        <begin position="464"/>
        <end position="482"/>
    </location>
</feature>
<feature type="transmembrane region" description="Helical" evidence="12">
    <location>
        <begin position="183"/>
        <end position="207"/>
    </location>
</feature>
<keyword evidence="2" id="KW-0813">Transport</keyword>
<dbReference type="GO" id="GO:0015297">
    <property type="term" value="F:antiporter activity"/>
    <property type="evidence" value="ECO:0007669"/>
    <property type="project" value="UniProtKB-KW"/>
</dbReference>
<keyword evidence="7 12" id="KW-1133">Transmembrane helix</keyword>
<keyword evidence="10" id="KW-0406">Ion transport</keyword>
<reference evidence="14" key="1">
    <citation type="submission" date="2021-01" db="UniProtKB">
        <authorList>
            <consortium name="EnsemblPlants"/>
        </authorList>
    </citation>
    <scope>IDENTIFICATION</scope>
</reference>
<organism evidence="14 15">
    <name type="scientific">Kalanchoe fedtschenkoi</name>
    <name type="common">Lavender scallops</name>
    <name type="synonym">South American air plant</name>
    <dbReference type="NCBI Taxonomy" id="63787"/>
    <lineage>
        <taxon>Eukaryota</taxon>
        <taxon>Viridiplantae</taxon>
        <taxon>Streptophyta</taxon>
        <taxon>Embryophyta</taxon>
        <taxon>Tracheophyta</taxon>
        <taxon>Spermatophyta</taxon>
        <taxon>Magnoliopsida</taxon>
        <taxon>eudicotyledons</taxon>
        <taxon>Gunneridae</taxon>
        <taxon>Pentapetalae</taxon>
        <taxon>Saxifragales</taxon>
        <taxon>Crassulaceae</taxon>
        <taxon>Kalanchoe</taxon>
    </lineage>
</organism>
<feature type="transmembrane region" description="Helical" evidence="12">
    <location>
        <begin position="489"/>
        <end position="510"/>
    </location>
</feature>
<evidence type="ECO:0000256" key="1">
    <source>
        <dbReference type="ARBA" id="ARBA00004141"/>
    </source>
</evidence>
<feature type="transmembrane region" description="Helical" evidence="12">
    <location>
        <begin position="423"/>
        <end position="452"/>
    </location>
</feature>
<sequence>MAAFTPISKSPKLSLLLNLSFLFLLTFFIKTHLKASDSSILSHAARSSITNPSHHSRLLHDGTEADGCQGLHKLEDTQSKCLFVNSQPGCRPRGYINYLNIFYCICGQHPFSGYAVLLLWLVLLFYLSGNTVSNYFCPSLEGLSQVLNLSPTIAGVTLLSLGNGAADVFASLVSFTSSGDASVGLSGILGGAFFVSSAVVGIISLVVGSHQIVLDKHSFIRDVLFLLFSLCALLVIVLVGKINLWGAICFVSIYVIYVSAVSTLHYFRQKKLRDIQKPSLEDQNEVPRLLGISSPTAIYYLKLLIYVVELPIYLPRRLTIPLICEERWSKPCGMISVTLAPLLLATIYNFQRGNLGSKSAETIYMIAGLVGLELVSLLLSLGTILGTSPSVLGLTVLAWGNSVADLIANVTMAKEGGSDGVQIAISGCYAGPMFSTLVGLGISIVSAAWSAYPSAYLIPGDSSTYETLGFLISGLLWSLVILPRKNMRLDWFLGGGLLAIYFCFLSLRLARAFGWLDFNHSSIFNT</sequence>
<dbReference type="Pfam" id="PF01699">
    <property type="entry name" value="Na_Ca_ex"/>
    <property type="match status" value="2"/>
</dbReference>
<evidence type="ECO:0000256" key="5">
    <source>
        <dbReference type="ARBA" id="ARBA00022692"/>
    </source>
</evidence>
<keyword evidence="6" id="KW-0630">Potassium</keyword>
<evidence type="ECO:0000256" key="9">
    <source>
        <dbReference type="ARBA" id="ARBA00023136"/>
    </source>
</evidence>
<feature type="transmembrane region" description="Helical" evidence="12">
    <location>
        <begin position="101"/>
        <end position="126"/>
    </location>
</feature>
<dbReference type="GO" id="GO:0008324">
    <property type="term" value="F:monoatomic cation transmembrane transporter activity"/>
    <property type="evidence" value="ECO:0007669"/>
    <property type="project" value="TreeGrafter"/>
</dbReference>
<feature type="transmembrane region" description="Helical" evidence="12">
    <location>
        <begin position="245"/>
        <end position="267"/>
    </location>
</feature>
<dbReference type="GO" id="GO:0016020">
    <property type="term" value="C:membrane"/>
    <property type="evidence" value="ECO:0007669"/>
    <property type="project" value="UniProtKB-SubCell"/>
</dbReference>
<dbReference type="AlphaFoldDB" id="A0A7N0UUJ0"/>
<dbReference type="GO" id="GO:0006813">
    <property type="term" value="P:potassium ion transport"/>
    <property type="evidence" value="ECO:0007669"/>
    <property type="project" value="UniProtKB-KW"/>
</dbReference>
<dbReference type="PANTHER" id="PTHR12266:SF24">
    <property type="entry name" value="CATION_CALCIUM EXCHANGER 1"/>
    <property type="match status" value="1"/>
</dbReference>